<evidence type="ECO:0000313" key="2">
    <source>
        <dbReference type="Proteomes" id="UP000183815"/>
    </source>
</evidence>
<gene>
    <name evidence="1" type="ORF">BEU04_00410</name>
</gene>
<dbReference type="InterPro" id="IPR016024">
    <property type="entry name" value="ARM-type_fold"/>
</dbReference>
<evidence type="ECO:0000313" key="1">
    <source>
        <dbReference type="EMBL" id="OIR20305.1"/>
    </source>
</evidence>
<dbReference type="EMBL" id="MIYU01000001">
    <property type="protein sequence ID" value="OIR20305.1"/>
    <property type="molecule type" value="Genomic_DNA"/>
</dbReference>
<evidence type="ECO:0008006" key="3">
    <source>
        <dbReference type="Google" id="ProtNLM"/>
    </source>
</evidence>
<dbReference type="InterPro" id="IPR011989">
    <property type="entry name" value="ARM-like"/>
</dbReference>
<dbReference type="Gene3D" id="1.25.10.10">
    <property type="entry name" value="Leucine-rich Repeat Variant"/>
    <property type="match status" value="2"/>
</dbReference>
<protein>
    <recommendedName>
        <fullName evidence="3">Clathrin/coatomer adaptor adaptin-like N-terminal domain-containing protein</fullName>
    </recommendedName>
</protein>
<dbReference type="SUPFAM" id="SSF48371">
    <property type="entry name" value="ARM repeat"/>
    <property type="match status" value="1"/>
</dbReference>
<proteinExistence type="predicted"/>
<dbReference type="Proteomes" id="UP000183815">
    <property type="component" value="Unassembled WGS sequence"/>
</dbReference>
<sequence>MVSVRKGLGKLVKSIKNIGSDAADYSARKQFDRSLSKITSGSDEDRVTAIKTLVAQVKADPTLAEQVVDNLISSLNSQPPDSQLATLDALLSLRQEATNRKKEIVEALKSTFTSPHPKVRVNTAKLWIKLSISSSDSLSPIMSNLFNLVLDDDKDVRYGAADALKPVLVKQTKLSLPHLKKILTNDDWRIRYHGIIMAIFLVRKNSKVSKYISKEATSSVVFHRRVSEKATELVGLIGKIDPHLVSDSFPYLKEGLHSNNPELCKASAKAVGRIASNDADLVISLIPDLASALESSNWWVHEQVLRTMGVIGAQRIDVIEPYIGLIENRVATGGEAKIRKAAEWALKNIGVH</sequence>
<name>A0A1J5TH53_9ARCH</name>
<dbReference type="AlphaFoldDB" id="A0A1J5TH53"/>
<reference evidence="1 2" key="1">
    <citation type="submission" date="2016-08" db="EMBL/GenBank/DDBJ databases">
        <title>New Insights into Marine Group III Euryarchaeota, from dark to light.</title>
        <authorList>
            <person name="Haro-Moreno J.M."/>
            <person name="Rodriguez-Valera F."/>
            <person name="Lopez-Garcia P."/>
            <person name="Moreira D."/>
            <person name="Martin-Cuadrado A.B."/>
        </authorList>
    </citation>
    <scope>NUCLEOTIDE SEQUENCE [LARGE SCALE GENOMIC DNA]</scope>
    <source>
        <strain evidence="1">CG-Bathy1</strain>
    </source>
</reference>
<organism evidence="1 2">
    <name type="scientific">Marine Group III euryarchaeote CG-Bathy1</name>
    <dbReference type="NCBI Taxonomy" id="1889001"/>
    <lineage>
        <taxon>Archaea</taxon>
        <taxon>Methanobacteriati</taxon>
        <taxon>Thermoplasmatota</taxon>
        <taxon>Thermoplasmata</taxon>
        <taxon>Candidatus Thermoprofundales</taxon>
    </lineage>
</organism>
<accession>A0A1J5TH53</accession>
<comment type="caution">
    <text evidence="1">The sequence shown here is derived from an EMBL/GenBank/DDBJ whole genome shotgun (WGS) entry which is preliminary data.</text>
</comment>